<dbReference type="NCBIfam" id="TIGR02228">
    <property type="entry name" value="sigpep_I_arch"/>
    <property type="match status" value="1"/>
</dbReference>
<dbReference type="Proteomes" id="UP001370299">
    <property type="component" value="Unassembled WGS sequence"/>
</dbReference>
<keyword evidence="5" id="KW-0378">Hydrolase</keyword>
<evidence type="ECO:0000256" key="2">
    <source>
        <dbReference type="SAM" id="MobiDB-lite"/>
    </source>
</evidence>
<feature type="region of interest" description="Disordered" evidence="2">
    <location>
        <begin position="189"/>
        <end position="223"/>
    </location>
</feature>
<evidence type="ECO:0000256" key="1">
    <source>
        <dbReference type="NCBIfam" id="TIGR02228"/>
    </source>
</evidence>
<sequence>MSSIAVHGGPTPHAVLRDVVDWGRVVVGTVARGVVATLLGLALWAAAPAVIGWQPTTVMTGSMEPRLTSGDVVVSRPVASGEVRTGKILLADDPDQSGHLRMHRYIEDGPGGTLVTKGDANPQQDSTPLERSAVHGVAFLRIPFVGAPVLWLRQGEWTKVVVLALGLTALLALCTVDGSLRRLAAVDDDRDDADDDAGSDGGDDTHGSGGGPSDGAGAGREARDDAATRLASGATTVVTRRSLRVHERRVQRLRRFGGAAAVLAIAGSVGVLVPAQAVAAPWSRTTVNPGSTFTAGTATGVPTLTCTAASSNTVTIAWTYTDPTVPNSFDLVNGTTQLATATTAGQRSLVYGGAGLLDLGTTYTLNLRTNLGNGWTATSTPTVKVKVVSVLGLASASCVP</sequence>
<feature type="domain" description="Ig-like" evidence="4">
    <location>
        <begin position="274"/>
        <end position="318"/>
    </location>
</feature>
<gene>
    <name evidence="5" type="ORF">WMN62_17665</name>
</gene>
<name>A0ABU8YFL3_9MICO</name>
<keyword evidence="3" id="KW-0472">Membrane</keyword>
<comment type="caution">
    <text evidence="5">The sequence shown here is derived from an EMBL/GenBank/DDBJ whole genome shotgun (WGS) entry which is preliminary data.</text>
</comment>
<feature type="transmembrane region" description="Helical" evidence="3">
    <location>
        <begin position="30"/>
        <end position="53"/>
    </location>
</feature>
<feature type="transmembrane region" description="Helical" evidence="3">
    <location>
        <begin position="256"/>
        <end position="275"/>
    </location>
</feature>
<feature type="compositionally biased region" description="Acidic residues" evidence="2">
    <location>
        <begin position="189"/>
        <end position="202"/>
    </location>
</feature>
<dbReference type="EC" id="3.4.21.89" evidence="1"/>
<evidence type="ECO:0000259" key="4">
    <source>
        <dbReference type="PROSITE" id="PS50835"/>
    </source>
</evidence>
<dbReference type="InterPro" id="IPR007110">
    <property type="entry name" value="Ig-like_dom"/>
</dbReference>
<dbReference type="PROSITE" id="PS50835">
    <property type="entry name" value="IG_LIKE"/>
    <property type="match status" value="1"/>
</dbReference>
<dbReference type="InterPro" id="IPR001733">
    <property type="entry name" value="Peptidase_S26B"/>
</dbReference>
<protein>
    <recommendedName>
        <fullName evidence="1">Signal peptidase I</fullName>
        <ecNumber evidence="1">3.4.21.89</ecNumber>
    </recommendedName>
</protein>
<reference evidence="5 6" key="1">
    <citation type="submission" date="2024-03" db="EMBL/GenBank/DDBJ databases">
        <title>Whole genomes of four grape xylem sap localized bacterial endophytes.</title>
        <authorList>
            <person name="Kumar G."/>
            <person name="Savka M.A."/>
        </authorList>
    </citation>
    <scope>NUCLEOTIDE SEQUENCE [LARGE SCALE GENOMIC DNA]</scope>
    <source>
        <strain evidence="5 6">RIT_GXS8</strain>
    </source>
</reference>
<evidence type="ECO:0000313" key="5">
    <source>
        <dbReference type="EMBL" id="MEK0173308.1"/>
    </source>
</evidence>
<accession>A0ABU8YFL3</accession>
<dbReference type="EMBL" id="JBBLYY010000079">
    <property type="protein sequence ID" value="MEK0173308.1"/>
    <property type="molecule type" value="Genomic_DNA"/>
</dbReference>
<keyword evidence="6" id="KW-1185">Reference proteome</keyword>
<feature type="compositionally biased region" description="Gly residues" evidence="2">
    <location>
        <begin position="207"/>
        <end position="218"/>
    </location>
</feature>
<dbReference type="GO" id="GO:0009003">
    <property type="term" value="F:signal peptidase activity"/>
    <property type="evidence" value="ECO:0007669"/>
    <property type="project" value="UniProtKB-EC"/>
</dbReference>
<evidence type="ECO:0000313" key="6">
    <source>
        <dbReference type="Proteomes" id="UP001370299"/>
    </source>
</evidence>
<dbReference type="CDD" id="cd06462">
    <property type="entry name" value="Peptidase_S24_S26"/>
    <property type="match status" value="1"/>
</dbReference>
<organism evidence="5 6">
    <name type="scientific">Curtobacterium citreum</name>
    <dbReference type="NCBI Taxonomy" id="2036"/>
    <lineage>
        <taxon>Bacteria</taxon>
        <taxon>Bacillati</taxon>
        <taxon>Actinomycetota</taxon>
        <taxon>Actinomycetes</taxon>
        <taxon>Micrococcales</taxon>
        <taxon>Microbacteriaceae</taxon>
        <taxon>Curtobacterium</taxon>
    </lineage>
</organism>
<dbReference type="RefSeq" id="WP_340197899.1">
    <property type="nucleotide sequence ID" value="NZ_JBBKAP010000077.1"/>
</dbReference>
<proteinExistence type="predicted"/>
<evidence type="ECO:0000256" key="3">
    <source>
        <dbReference type="SAM" id="Phobius"/>
    </source>
</evidence>
<keyword evidence="3" id="KW-0812">Transmembrane</keyword>
<dbReference type="PRINTS" id="PR00728">
    <property type="entry name" value="SIGNALPTASE"/>
</dbReference>
<keyword evidence="3" id="KW-1133">Transmembrane helix</keyword>